<keyword evidence="3" id="KW-1185">Reference proteome</keyword>
<dbReference type="Proteomes" id="UP000269945">
    <property type="component" value="Unassembled WGS sequence"/>
</dbReference>
<evidence type="ECO:0000313" key="2">
    <source>
        <dbReference type="EMBL" id="VCW60563.1"/>
    </source>
</evidence>
<dbReference type="EMBL" id="CYRY02001113">
    <property type="protein sequence ID" value="VCW60563.1"/>
    <property type="molecule type" value="Genomic_DNA"/>
</dbReference>
<feature type="non-terminal residue" evidence="2">
    <location>
        <position position="81"/>
    </location>
</feature>
<comment type="caution">
    <text evidence="2">The sequence shown here is derived from an EMBL/GenBank/DDBJ whole genome shotgun (WGS) entry which is preliminary data.</text>
</comment>
<keyword evidence="1" id="KW-1133">Transmembrane helix</keyword>
<sequence length="81" mass="9217">MQKESLMSLKISLILHYLEHNTHLCFLKCVHIIGGVMFLSIVPTSDLHKGRHTFLIIHVTAVRMLVILSHQGINDIKMTSL</sequence>
<accession>A0A9X9LE05</accession>
<keyword evidence="1" id="KW-0472">Membrane</keyword>
<protein>
    <submittedName>
        <fullName evidence="2">Uncharacterized protein</fullName>
    </submittedName>
</protein>
<evidence type="ECO:0000256" key="1">
    <source>
        <dbReference type="SAM" id="Phobius"/>
    </source>
</evidence>
<name>A0A9X9LE05_GULGU</name>
<organism evidence="2 3">
    <name type="scientific">Gulo gulo</name>
    <name type="common">Wolverine</name>
    <name type="synonym">Gluton</name>
    <dbReference type="NCBI Taxonomy" id="48420"/>
    <lineage>
        <taxon>Eukaryota</taxon>
        <taxon>Metazoa</taxon>
        <taxon>Chordata</taxon>
        <taxon>Craniata</taxon>
        <taxon>Vertebrata</taxon>
        <taxon>Euteleostomi</taxon>
        <taxon>Mammalia</taxon>
        <taxon>Eutheria</taxon>
        <taxon>Laurasiatheria</taxon>
        <taxon>Carnivora</taxon>
        <taxon>Caniformia</taxon>
        <taxon>Musteloidea</taxon>
        <taxon>Mustelidae</taxon>
        <taxon>Guloninae</taxon>
        <taxon>Gulo</taxon>
    </lineage>
</organism>
<proteinExistence type="predicted"/>
<evidence type="ECO:0000313" key="3">
    <source>
        <dbReference type="Proteomes" id="UP000269945"/>
    </source>
</evidence>
<feature type="transmembrane region" description="Helical" evidence="1">
    <location>
        <begin position="20"/>
        <end position="42"/>
    </location>
</feature>
<feature type="transmembrane region" description="Helical" evidence="1">
    <location>
        <begin position="54"/>
        <end position="73"/>
    </location>
</feature>
<gene>
    <name evidence="2" type="ORF">BN2614_LOCUS3</name>
</gene>
<reference evidence="2 3" key="1">
    <citation type="submission" date="2018-10" db="EMBL/GenBank/DDBJ databases">
        <authorList>
            <person name="Ekblom R."/>
            <person name="Jareborg N."/>
        </authorList>
    </citation>
    <scope>NUCLEOTIDE SEQUENCE [LARGE SCALE GENOMIC DNA]</scope>
    <source>
        <tissue evidence="2">Muscle</tissue>
    </source>
</reference>
<dbReference type="AlphaFoldDB" id="A0A9X9LE05"/>
<keyword evidence="1" id="KW-0812">Transmembrane</keyword>